<keyword evidence="1" id="KW-0175">Coiled coil</keyword>
<feature type="region of interest" description="Disordered" evidence="2">
    <location>
        <begin position="125"/>
        <end position="144"/>
    </location>
</feature>
<dbReference type="Proteomes" id="UP000002964">
    <property type="component" value="Unassembled WGS sequence"/>
</dbReference>
<evidence type="ECO:0000256" key="1">
    <source>
        <dbReference type="SAM" id="Coils"/>
    </source>
</evidence>
<keyword evidence="3" id="KW-0732">Signal</keyword>
<dbReference type="STRING" id="631362.Thi970DRAFT_04758"/>
<feature type="coiled-coil region" evidence="1">
    <location>
        <begin position="73"/>
        <end position="110"/>
    </location>
</feature>
<feature type="compositionally biased region" description="Low complexity" evidence="2">
    <location>
        <begin position="131"/>
        <end position="141"/>
    </location>
</feature>
<reference evidence="4 5" key="2">
    <citation type="submission" date="2011-11" db="EMBL/GenBank/DDBJ databases">
        <authorList>
            <consortium name="US DOE Joint Genome Institute"/>
            <person name="Lucas S."/>
            <person name="Han J."/>
            <person name="Lapidus A."/>
            <person name="Cheng J.-F."/>
            <person name="Goodwin L."/>
            <person name="Pitluck S."/>
            <person name="Peters L."/>
            <person name="Ovchinnikova G."/>
            <person name="Zhang X."/>
            <person name="Detter J.C."/>
            <person name="Han C."/>
            <person name="Tapia R."/>
            <person name="Land M."/>
            <person name="Hauser L."/>
            <person name="Kyrpides N."/>
            <person name="Ivanova N."/>
            <person name="Pagani I."/>
            <person name="Vogl K."/>
            <person name="Liu Z."/>
            <person name="Overmann J."/>
            <person name="Frigaard N.-U."/>
            <person name="Bryant D."/>
            <person name="Woyke T."/>
        </authorList>
    </citation>
    <scope>NUCLEOTIDE SEQUENCE [LARGE SCALE GENOMIC DNA]</scope>
    <source>
        <strain evidence="4 5">970</strain>
    </source>
</reference>
<proteinExistence type="predicted"/>
<feature type="region of interest" description="Disordered" evidence="2">
    <location>
        <begin position="157"/>
        <end position="177"/>
    </location>
</feature>
<evidence type="ECO:0000256" key="2">
    <source>
        <dbReference type="SAM" id="MobiDB-lite"/>
    </source>
</evidence>
<accession>H8Z8C4</accession>
<dbReference type="HOGENOM" id="CLU_1517255_0_0_6"/>
<feature type="signal peptide" evidence="3">
    <location>
        <begin position="1"/>
        <end position="22"/>
    </location>
</feature>
<evidence type="ECO:0000313" key="4">
    <source>
        <dbReference type="EMBL" id="EIC21073.1"/>
    </source>
</evidence>
<feature type="compositionally biased region" description="Basic and acidic residues" evidence="2">
    <location>
        <begin position="159"/>
        <end position="177"/>
    </location>
</feature>
<dbReference type="EMBL" id="JH603170">
    <property type="protein sequence ID" value="EIC21073.1"/>
    <property type="molecule type" value="Genomic_DNA"/>
</dbReference>
<organism evidence="4 5">
    <name type="scientific">Thiorhodovibrio frisius</name>
    <dbReference type="NCBI Taxonomy" id="631362"/>
    <lineage>
        <taxon>Bacteria</taxon>
        <taxon>Pseudomonadati</taxon>
        <taxon>Pseudomonadota</taxon>
        <taxon>Gammaproteobacteria</taxon>
        <taxon>Chromatiales</taxon>
        <taxon>Chromatiaceae</taxon>
        <taxon>Thiorhodovibrio</taxon>
    </lineage>
</organism>
<feature type="chain" id="PRO_5003617340" description="P pilus assembly/Cpx signaling pathway, periplasmic inhibitor/zinc-resistance associated protein" evidence="3">
    <location>
        <begin position="23"/>
        <end position="177"/>
    </location>
</feature>
<dbReference type="eggNOG" id="ENOG5032XXW">
    <property type="taxonomic scope" value="Bacteria"/>
</dbReference>
<keyword evidence="5" id="KW-1185">Reference proteome</keyword>
<dbReference type="AlphaFoldDB" id="H8Z8C4"/>
<evidence type="ECO:0008006" key="6">
    <source>
        <dbReference type="Google" id="ProtNLM"/>
    </source>
</evidence>
<evidence type="ECO:0000256" key="3">
    <source>
        <dbReference type="SAM" id="SignalP"/>
    </source>
</evidence>
<gene>
    <name evidence="4" type="ORF">Thi970DRAFT_04758</name>
</gene>
<feature type="region of interest" description="Disordered" evidence="2">
    <location>
        <begin position="24"/>
        <end position="46"/>
    </location>
</feature>
<dbReference type="Gene3D" id="1.20.120.1490">
    <property type="match status" value="1"/>
</dbReference>
<dbReference type="RefSeq" id="WP_009151476.1">
    <property type="nucleotide sequence ID" value="NZ_CP121471.1"/>
</dbReference>
<name>H8Z8C4_9GAMM</name>
<protein>
    <recommendedName>
        <fullName evidence="6">P pilus assembly/Cpx signaling pathway, periplasmic inhibitor/zinc-resistance associated protein</fullName>
    </recommendedName>
</protein>
<feature type="compositionally biased region" description="Gly residues" evidence="2">
    <location>
        <begin position="25"/>
        <end position="36"/>
    </location>
</feature>
<reference evidence="5" key="1">
    <citation type="submission" date="2011-06" db="EMBL/GenBank/DDBJ databases">
        <authorList>
            <consortium name="US DOE Joint Genome Institute (JGI-PGF)"/>
            <person name="Lucas S."/>
            <person name="Han J."/>
            <person name="Lapidus A."/>
            <person name="Cheng J.-F."/>
            <person name="Goodwin L."/>
            <person name="Pitluck S."/>
            <person name="Peters L."/>
            <person name="Land M.L."/>
            <person name="Hauser L."/>
            <person name="Vogl K."/>
            <person name="Liu Z."/>
            <person name="Overmann J."/>
            <person name="Frigaard N.-U."/>
            <person name="Bryant D.A."/>
            <person name="Woyke T.J."/>
        </authorList>
    </citation>
    <scope>NUCLEOTIDE SEQUENCE [LARGE SCALE GENOMIC DNA]</scope>
    <source>
        <strain evidence="5">970</strain>
    </source>
</reference>
<evidence type="ECO:0000313" key="5">
    <source>
        <dbReference type="Proteomes" id="UP000002964"/>
    </source>
</evidence>
<sequence length="177" mass="19134">MNKTMIPVAAMLSALLVGPVAASPHGGGPGKAGGQGAEQRLERMTEQLDLSAEQQQAMAAIFDAQASQRAKMRAQMREQIDAVLTEEQRAKRAELRAERIDQRVARMAERLDLSAEQSTQLKALFTENQNAGRSSRAGSGSMREQLASILTVDQLAELGKGRDKGRQGKGDNSDCNR</sequence>